<sequence>MRRKEAKRHGRLSETPKMSHRQMLEASPAVSTCSLAGESGTSVPLVGS</sequence>
<dbReference type="AlphaFoldDB" id="A0A1G4AQY6"/>
<protein>
    <submittedName>
        <fullName evidence="2">Uncharacterized protein</fullName>
    </submittedName>
</protein>
<feature type="compositionally biased region" description="Polar residues" evidence="1">
    <location>
        <begin position="29"/>
        <end position="42"/>
    </location>
</feature>
<name>A0A1G4AQY6_9PEZI</name>
<reference evidence="2 3" key="1">
    <citation type="submission" date="2016-09" db="EMBL/GenBank/DDBJ databases">
        <authorList>
            <person name="Capua I."/>
            <person name="De Benedictis P."/>
            <person name="Joannis T."/>
            <person name="Lombin L.H."/>
            <person name="Cattoli G."/>
        </authorList>
    </citation>
    <scope>NUCLEOTIDE SEQUENCE [LARGE SCALE GENOMIC DNA]</scope>
    <source>
        <strain evidence="2 3">IMI 309357</strain>
    </source>
</reference>
<keyword evidence="3" id="KW-1185">Reference proteome</keyword>
<gene>
    <name evidence="2" type="ORF">CORC01_13165</name>
</gene>
<feature type="compositionally biased region" description="Basic residues" evidence="1">
    <location>
        <begin position="1"/>
        <end position="10"/>
    </location>
</feature>
<comment type="caution">
    <text evidence="2">The sequence shown here is derived from an EMBL/GenBank/DDBJ whole genome shotgun (WGS) entry which is preliminary data.</text>
</comment>
<dbReference type="EMBL" id="MJBS01000181">
    <property type="protein sequence ID" value="OHE91516.1"/>
    <property type="molecule type" value="Genomic_DNA"/>
</dbReference>
<dbReference type="RefSeq" id="XP_022468689.1">
    <property type="nucleotide sequence ID" value="XM_022624782.1"/>
</dbReference>
<dbReference type="GeneID" id="34566292"/>
<proteinExistence type="predicted"/>
<dbReference type="Proteomes" id="UP000176998">
    <property type="component" value="Unassembled WGS sequence"/>
</dbReference>
<accession>A0A1G4AQY6</accession>
<evidence type="ECO:0000256" key="1">
    <source>
        <dbReference type="SAM" id="MobiDB-lite"/>
    </source>
</evidence>
<evidence type="ECO:0000313" key="3">
    <source>
        <dbReference type="Proteomes" id="UP000176998"/>
    </source>
</evidence>
<evidence type="ECO:0000313" key="2">
    <source>
        <dbReference type="EMBL" id="OHE91516.1"/>
    </source>
</evidence>
<feature type="region of interest" description="Disordered" evidence="1">
    <location>
        <begin position="1"/>
        <end position="48"/>
    </location>
</feature>
<organism evidence="2 3">
    <name type="scientific">Colletotrichum orchidophilum</name>
    <dbReference type="NCBI Taxonomy" id="1209926"/>
    <lineage>
        <taxon>Eukaryota</taxon>
        <taxon>Fungi</taxon>
        <taxon>Dikarya</taxon>
        <taxon>Ascomycota</taxon>
        <taxon>Pezizomycotina</taxon>
        <taxon>Sordariomycetes</taxon>
        <taxon>Hypocreomycetidae</taxon>
        <taxon>Glomerellales</taxon>
        <taxon>Glomerellaceae</taxon>
        <taxon>Colletotrichum</taxon>
    </lineage>
</organism>